<dbReference type="GO" id="GO:0051787">
    <property type="term" value="F:misfolded protein binding"/>
    <property type="evidence" value="ECO:0007669"/>
    <property type="project" value="TreeGrafter"/>
</dbReference>
<comment type="subcellular location">
    <subcellularLocation>
        <location evidence="1">Endoplasmic reticulum</location>
    </subcellularLocation>
</comment>
<organism evidence="6 7">
    <name type="scientific">Capnocytophaga canis</name>
    <dbReference type="NCBI Taxonomy" id="1848903"/>
    <lineage>
        <taxon>Bacteria</taxon>
        <taxon>Pseudomonadati</taxon>
        <taxon>Bacteroidota</taxon>
        <taxon>Flavobacteriia</taxon>
        <taxon>Flavobacteriales</taxon>
        <taxon>Flavobacteriaceae</taxon>
        <taxon>Capnocytophaga</taxon>
    </lineage>
</organism>
<gene>
    <name evidence="6" type="ORF">CCAND93_160032</name>
</gene>
<dbReference type="Gene3D" id="1.10.3680.10">
    <property type="entry name" value="TerB-like"/>
    <property type="match status" value="1"/>
</dbReference>
<evidence type="ECO:0000259" key="5">
    <source>
        <dbReference type="PROSITE" id="PS50076"/>
    </source>
</evidence>
<feature type="transmembrane region" description="Helical" evidence="4">
    <location>
        <begin position="37"/>
        <end position="54"/>
    </location>
</feature>
<evidence type="ECO:0000313" key="7">
    <source>
        <dbReference type="Proteomes" id="UP000038200"/>
    </source>
</evidence>
<dbReference type="SUPFAM" id="SSF46565">
    <property type="entry name" value="Chaperone J-domain"/>
    <property type="match status" value="1"/>
</dbReference>
<accession>A0A0B7IN11</accession>
<dbReference type="STRING" id="1848903.CCAND38_310011"/>
<keyword evidence="4" id="KW-1133">Transmembrane helix</keyword>
<evidence type="ECO:0000313" key="6">
    <source>
        <dbReference type="EMBL" id="CEN51407.1"/>
    </source>
</evidence>
<dbReference type="InterPro" id="IPR029024">
    <property type="entry name" value="TerB-like"/>
</dbReference>
<evidence type="ECO:0000256" key="2">
    <source>
        <dbReference type="ARBA" id="ARBA00022729"/>
    </source>
</evidence>
<dbReference type="CDD" id="cd07316">
    <property type="entry name" value="terB_like_DjlA"/>
    <property type="match status" value="1"/>
</dbReference>
<dbReference type="SMART" id="SM00271">
    <property type="entry name" value="DnaJ"/>
    <property type="match status" value="1"/>
</dbReference>
<dbReference type="InterPro" id="IPR007791">
    <property type="entry name" value="DjlA_N"/>
</dbReference>
<dbReference type="InterPro" id="IPR051727">
    <property type="entry name" value="DnaJ_C3_Co-chaperones"/>
</dbReference>
<dbReference type="PRINTS" id="PR00625">
    <property type="entry name" value="JDOMAIN"/>
</dbReference>
<keyword evidence="2" id="KW-0732">Signal</keyword>
<reference evidence="6 7" key="1">
    <citation type="submission" date="2015-01" db="EMBL/GenBank/DDBJ databases">
        <authorList>
            <person name="Xiang T."/>
            <person name="Song Y."/>
            <person name="Huang L."/>
            <person name="Wang B."/>
            <person name="Wu P."/>
        </authorList>
    </citation>
    <scope>NUCLEOTIDE SEQUENCE [LARGE SCALE GENOMIC DNA]</scope>
    <source>
        <strain evidence="6 7">CcD93</strain>
    </source>
</reference>
<proteinExistence type="predicted"/>
<dbReference type="PROSITE" id="PS50076">
    <property type="entry name" value="DNAJ_2"/>
    <property type="match status" value="1"/>
</dbReference>
<sequence length="276" mass="31831">MRLFKKLGQTDFLSSFVFTNIFVIIDMQWILSLLGYLLFKLPGAIIGYFLGYLLKSFTNNSGGSGQYGSQSNYRQQRTVSPADFEVNLLSLCSLVIKANGQVSQSELDFVRLRFVEMYGKDRANAVFRTFNELVKGREISAQRVSMFLRARTPYETRLQILHFLFGIAKADGIVSDSEERQIKEIAQYFAISQHDFESIKAMFVRSQKESIRDAYTILEINRNATDAEVKKAYREMAKKYHPDKVITQDEAIRKGAEEKFKQVQQAYEQIQKERGL</sequence>
<dbReference type="Pfam" id="PF00226">
    <property type="entry name" value="DnaJ"/>
    <property type="match status" value="1"/>
</dbReference>
<feature type="domain" description="J" evidence="5">
    <location>
        <begin position="213"/>
        <end position="275"/>
    </location>
</feature>
<protein>
    <submittedName>
        <fullName evidence="6">Mucoidy activation protein mucZ</fullName>
    </submittedName>
</protein>
<evidence type="ECO:0000256" key="1">
    <source>
        <dbReference type="ARBA" id="ARBA00004240"/>
    </source>
</evidence>
<dbReference type="Proteomes" id="UP000038200">
    <property type="component" value="Unassembled WGS sequence"/>
</dbReference>
<dbReference type="PANTHER" id="PTHR44140:SF2">
    <property type="entry name" value="LD25575P"/>
    <property type="match status" value="1"/>
</dbReference>
<dbReference type="EMBL" id="CDOL01000068">
    <property type="protein sequence ID" value="CEN51407.1"/>
    <property type="molecule type" value="Genomic_DNA"/>
</dbReference>
<dbReference type="Gene3D" id="1.10.287.110">
    <property type="entry name" value="DnaJ domain"/>
    <property type="match status" value="1"/>
</dbReference>
<dbReference type="GO" id="GO:0034975">
    <property type="term" value="P:protein folding in endoplasmic reticulum"/>
    <property type="evidence" value="ECO:0007669"/>
    <property type="project" value="TreeGrafter"/>
</dbReference>
<dbReference type="GO" id="GO:0051087">
    <property type="term" value="F:protein-folding chaperone binding"/>
    <property type="evidence" value="ECO:0007669"/>
    <property type="project" value="TreeGrafter"/>
</dbReference>
<keyword evidence="4" id="KW-0472">Membrane</keyword>
<dbReference type="AlphaFoldDB" id="A0A0B7IN11"/>
<name>A0A0B7IN11_9FLAO</name>
<dbReference type="InterPro" id="IPR001623">
    <property type="entry name" value="DnaJ_domain"/>
</dbReference>
<dbReference type="CDD" id="cd06257">
    <property type="entry name" value="DnaJ"/>
    <property type="match status" value="1"/>
</dbReference>
<keyword evidence="4" id="KW-0812">Transmembrane</keyword>
<dbReference type="Pfam" id="PF05099">
    <property type="entry name" value="TerB"/>
    <property type="match status" value="1"/>
</dbReference>
<evidence type="ECO:0000256" key="3">
    <source>
        <dbReference type="ARBA" id="ARBA00022824"/>
    </source>
</evidence>
<evidence type="ECO:0000256" key="4">
    <source>
        <dbReference type="SAM" id="Phobius"/>
    </source>
</evidence>
<dbReference type="InterPro" id="IPR036869">
    <property type="entry name" value="J_dom_sf"/>
</dbReference>
<dbReference type="PANTHER" id="PTHR44140">
    <property type="entry name" value="LD25575P"/>
    <property type="match status" value="1"/>
</dbReference>
<keyword evidence="3" id="KW-0256">Endoplasmic reticulum</keyword>